<accession>A0ABD2PNX6</accession>
<sequence>MKRVYRSSSRSKIQEKIVRFDFSCEARDESKVSEAMVLVNCAVCRKVQDNFSIIFHYKRHVIMNDVLRRGTMKDSCLSCLRSHKPDHVVKTLQLDFYCHTGQESEYTFSCPICLEAGFNFINLMHHFKEQHLYTDSVICPYCLIEIKLPIVCQVSYSPHPTANRMVK</sequence>
<comment type="caution">
    <text evidence="1">The sequence shown here is derived from an EMBL/GenBank/DDBJ whole genome shotgun (WGS) entry which is preliminary data.</text>
</comment>
<evidence type="ECO:0008006" key="3">
    <source>
        <dbReference type="Google" id="ProtNLM"/>
    </source>
</evidence>
<evidence type="ECO:0000313" key="2">
    <source>
        <dbReference type="Proteomes" id="UP001626550"/>
    </source>
</evidence>
<name>A0ABD2PNX6_9PLAT</name>
<evidence type="ECO:0000313" key="1">
    <source>
        <dbReference type="EMBL" id="KAL3308964.1"/>
    </source>
</evidence>
<keyword evidence="2" id="KW-1185">Reference proteome</keyword>
<proteinExistence type="predicted"/>
<dbReference type="EMBL" id="JBJKFK010004478">
    <property type="protein sequence ID" value="KAL3308964.1"/>
    <property type="molecule type" value="Genomic_DNA"/>
</dbReference>
<dbReference type="Proteomes" id="UP001626550">
    <property type="component" value="Unassembled WGS sequence"/>
</dbReference>
<dbReference type="AlphaFoldDB" id="A0ABD2PNX6"/>
<reference evidence="1 2" key="1">
    <citation type="submission" date="2024-11" db="EMBL/GenBank/DDBJ databases">
        <title>Adaptive evolution of stress response genes in parasites aligns with host niche diversity.</title>
        <authorList>
            <person name="Hahn C."/>
            <person name="Resl P."/>
        </authorList>
    </citation>
    <scope>NUCLEOTIDE SEQUENCE [LARGE SCALE GENOMIC DNA]</scope>
    <source>
        <strain evidence="1">EGGRZ-B1_66</strain>
        <tissue evidence="1">Body</tissue>
    </source>
</reference>
<gene>
    <name evidence="1" type="ORF">Ciccas_012498</name>
</gene>
<organism evidence="1 2">
    <name type="scientific">Cichlidogyrus casuarinus</name>
    <dbReference type="NCBI Taxonomy" id="1844966"/>
    <lineage>
        <taxon>Eukaryota</taxon>
        <taxon>Metazoa</taxon>
        <taxon>Spiralia</taxon>
        <taxon>Lophotrochozoa</taxon>
        <taxon>Platyhelminthes</taxon>
        <taxon>Monogenea</taxon>
        <taxon>Monopisthocotylea</taxon>
        <taxon>Dactylogyridea</taxon>
        <taxon>Ancyrocephalidae</taxon>
        <taxon>Cichlidogyrus</taxon>
    </lineage>
</organism>
<protein>
    <recommendedName>
        <fullName evidence="3">C2H2-type domain-containing protein</fullName>
    </recommendedName>
</protein>